<keyword evidence="2" id="KW-0186">Copper</keyword>
<dbReference type="PANTHER" id="PTHR36507:SF1">
    <property type="entry name" value="BLL1555 PROTEIN"/>
    <property type="match status" value="1"/>
</dbReference>
<evidence type="ECO:0000256" key="2">
    <source>
        <dbReference type="ARBA" id="ARBA00023008"/>
    </source>
</evidence>
<protein>
    <recommendedName>
        <fullName evidence="4">Blue (type 1) copper domain-containing protein</fullName>
    </recommendedName>
</protein>
<proteinExistence type="predicted"/>
<dbReference type="CDD" id="cd13921">
    <property type="entry name" value="Amicyanin"/>
    <property type="match status" value="1"/>
</dbReference>
<accession>A0A7K0DVH6</accession>
<dbReference type="GO" id="GO:0005507">
    <property type="term" value="F:copper ion binding"/>
    <property type="evidence" value="ECO:0007669"/>
    <property type="project" value="InterPro"/>
</dbReference>
<dbReference type="SUPFAM" id="SSF49503">
    <property type="entry name" value="Cupredoxins"/>
    <property type="match status" value="1"/>
</dbReference>
<evidence type="ECO:0000259" key="4">
    <source>
        <dbReference type="Pfam" id="PF00127"/>
    </source>
</evidence>
<dbReference type="Pfam" id="PF00127">
    <property type="entry name" value="Copper-bind"/>
    <property type="match status" value="1"/>
</dbReference>
<feature type="chain" id="PRO_5038436136" description="Blue (type 1) copper domain-containing protein" evidence="3">
    <location>
        <begin position="27"/>
        <end position="166"/>
    </location>
</feature>
<dbReference type="Proteomes" id="UP000431401">
    <property type="component" value="Unassembled WGS sequence"/>
</dbReference>
<gene>
    <name evidence="5" type="ORF">NRB56_44190</name>
</gene>
<feature type="domain" description="Blue (type 1) copper" evidence="4">
    <location>
        <begin position="89"/>
        <end position="164"/>
    </location>
</feature>
<dbReference type="PANTHER" id="PTHR36507">
    <property type="entry name" value="BLL1555 PROTEIN"/>
    <property type="match status" value="1"/>
</dbReference>
<evidence type="ECO:0000313" key="6">
    <source>
        <dbReference type="Proteomes" id="UP000431401"/>
    </source>
</evidence>
<keyword evidence="3" id="KW-0732">Signal</keyword>
<dbReference type="EMBL" id="WEGI01000009">
    <property type="protein sequence ID" value="MQY28834.1"/>
    <property type="molecule type" value="Genomic_DNA"/>
</dbReference>
<keyword evidence="6" id="KW-1185">Reference proteome</keyword>
<evidence type="ECO:0000256" key="3">
    <source>
        <dbReference type="SAM" id="SignalP"/>
    </source>
</evidence>
<name>A0A7K0DVH6_9NOCA</name>
<feature type="signal peptide" evidence="3">
    <location>
        <begin position="1"/>
        <end position="26"/>
    </location>
</feature>
<sequence length="166" mass="16661">MRSATARRRSPIGVLAVAACAAAVTACGTTTSTGTPAAPTPVFAPGSETPGFPAHGTPMPDMPGMSMPPVTTAATSAPATVPTGTPAVTIDNFAFAPAALTVRVGSTVTWTNRDEEPHTVVSADGTLHSPGMGTGATYSFTFTKAGTVDYVCSIHPFMHGTVVVTP</sequence>
<dbReference type="InterPro" id="IPR000923">
    <property type="entry name" value="BlueCu_1"/>
</dbReference>
<organism evidence="5 6">
    <name type="scientific">Nocardia aurantia</name>
    <dbReference type="NCBI Taxonomy" id="2585199"/>
    <lineage>
        <taxon>Bacteria</taxon>
        <taxon>Bacillati</taxon>
        <taxon>Actinomycetota</taxon>
        <taxon>Actinomycetes</taxon>
        <taxon>Mycobacteriales</taxon>
        <taxon>Nocardiaceae</taxon>
        <taxon>Nocardia</taxon>
    </lineage>
</organism>
<evidence type="ECO:0000256" key="1">
    <source>
        <dbReference type="ARBA" id="ARBA00022723"/>
    </source>
</evidence>
<evidence type="ECO:0000313" key="5">
    <source>
        <dbReference type="EMBL" id="MQY28834.1"/>
    </source>
</evidence>
<dbReference type="InterPro" id="IPR035668">
    <property type="entry name" value="Amicyanin"/>
</dbReference>
<dbReference type="InterPro" id="IPR052721">
    <property type="entry name" value="ET_Amicyanin"/>
</dbReference>
<dbReference type="Gene3D" id="2.60.40.420">
    <property type="entry name" value="Cupredoxins - blue copper proteins"/>
    <property type="match status" value="1"/>
</dbReference>
<reference evidence="5 6" key="1">
    <citation type="submission" date="2019-10" db="EMBL/GenBank/DDBJ databases">
        <title>Nocardia macrotermitis sp. nov. and Nocardia aurantia sp. nov., isolated from the gut of fungus growing-termite Macrotermes natalensis.</title>
        <authorList>
            <person name="Benndorf R."/>
            <person name="Schwitalla J."/>
            <person name="Martin K."/>
            <person name="De Beer W."/>
            <person name="Kaster A.-K."/>
            <person name="Vollmers J."/>
            <person name="Poulsen M."/>
            <person name="Beemelmanns C."/>
        </authorList>
    </citation>
    <scope>NUCLEOTIDE SEQUENCE [LARGE SCALE GENOMIC DNA]</scope>
    <source>
        <strain evidence="5 6">RB56</strain>
    </source>
</reference>
<comment type="caution">
    <text evidence="5">The sequence shown here is derived from an EMBL/GenBank/DDBJ whole genome shotgun (WGS) entry which is preliminary data.</text>
</comment>
<dbReference type="PROSITE" id="PS51257">
    <property type="entry name" value="PROKAR_LIPOPROTEIN"/>
    <property type="match status" value="1"/>
</dbReference>
<dbReference type="AlphaFoldDB" id="A0A7K0DVH6"/>
<dbReference type="GO" id="GO:0009055">
    <property type="term" value="F:electron transfer activity"/>
    <property type="evidence" value="ECO:0007669"/>
    <property type="project" value="InterPro"/>
</dbReference>
<keyword evidence="1" id="KW-0479">Metal-binding</keyword>
<dbReference type="InterPro" id="IPR008972">
    <property type="entry name" value="Cupredoxin"/>
</dbReference>